<proteinExistence type="predicted"/>
<dbReference type="AlphaFoldDB" id="A0A6M6E6S0"/>
<dbReference type="EMBL" id="CP045273">
    <property type="protein sequence ID" value="QJX80227.1"/>
    <property type="molecule type" value="Genomic_DNA"/>
</dbReference>
<gene>
    <name evidence="1" type="ORF">FDZ14_29460</name>
</gene>
<reference evidence="1 2" key="1">
    <citation type="submission" date="2019-10" db="EMBL/GenBank/DDBJ databases">
        <title>Complete genome sequences for adaption low water activity.</title>
        <authorList>
            <person name="Zhao L."/>
            <person name="Zhong J."/>
        </authorList>
    </citation>
    <scope>NUCLEOTIDE SEQUENCE [LARGE SCALE GENOMIC DNA]</scope>
    <source>
        <strain evidence="1 2">FDU301</strain>
        <plasmid evidence="2">pfdu301a</plasmid>
    </source>
</reference>
<name>A0A6M6E6S0_PRIMG</name>
<dbReference type="Proteomes" id="UP000501076">
    <property type="component" value="Plasmid pFDU301A"/>
</dbReference>
<protein>
    <submittedName>
        <fullName evidence="1">Uncharacterized protein</fullName>
    </submittedName>
</protein>
<accession>A0A6M6E6S0</accession>
<evidence type="ECO:0000313" key="2">
    <source>
        <dbReference type="Proteomes" id="UP000501076"/>
    </source>
</evidence>
<evidence type="ECO:0000313" key="1">
    <source>
        <dbReference type="EMBL" id="QJX80227.1"/>
    </source>
</evidence>
<dbReference type="RefSeq" id="WP_171778210.1">
    <property type="nucleotide sequence ID" value="NZ_CP045273.1"/>
</dbReference>
<keyword evidence="1" id="KW-0614">Plasmid</keyword>
<geneLocation type="plasmid" evidence="2">
    <name>pfdu301a</name>
</geneLocation>
<organism evidence="1 2">
    <name type="scientific">Priestia megaterium</name>
    <name type="common">Bacillus megaterium</name>
    <dbReference type="NCBI Taxonomy" id="1404"/>
    <lineage>
        <taxon>Bacteria</taxon>
        <taxon>Bacillati</taxon>
        <taxon>Bacillota</taxon>
        <taxon>Bacilli</taxon>
        <taxon>Bacillales</taxon>
        <taxon>Bacillaceae</taxon>
        <taxon>Priestia</taxon>
    </lineage>
</organism>
<sequence length="66" mass="7849">MKLREGDQYKSKETGKIFTIRKDYNGVSWFLYCKDKNGITKSHTFSALTMIDKLNEHYIKQKKQSK</sequence>